<accession>A0ABV0C180</accession>
<proteinExistence type="predicted"/>
<sequence length="462" mass="50725">MIRNFKRRSIQFLFSALLLIGISACNKDISLSLDNSRDESIGLVPIDTFQVNASTYLLDDVPTSGTGMILAGKISNTTTGSVLSTSYMRMAIDNIIAGSIPTAAKYDSITFVLKPNKYFYGDTTKTQTLSVHQLTQQITLKEVSTGSGTNELPYYVNGAAVYNNQKFTYEPTALGSLSFKPFVKKLDSIAIRLNDNLGNTLFSYIKDGHGNIASNDNFNEYFKGIALVAGNNNTAMIGFKDTVSMQVHYNYINDEGFKVSKSTSFNLGNKAYQFNNVEADRSGTAFNTLSVTNPELKSTTTNGDVFVEGSTGTVVKLTFPTLLDLVNDPTVAINKVELVIETENKYRNSFFIPPARVVLMIANAGGNPVSIITTPPFLQQQGQQDPTQYGILAGGDEFGGNAKYTFNMIEYVNNIKKDSYFNTSLFLSVPQSSLFATTDRLIIAKDANNKPRIKLNILYTKF</sequence>
<dbReference type="Pfam" id="PF14092">
    <property type="entry name" value="DUF4270"/>
    <property type="match status" value="1"/>
</dbReference>
<evidence type="ECO:0000313" key="2">
    <source>
        <dbReference type="EMBL" id="MEN5380780.1"/>
    </source>
</evidence>
<protein>
    <submittedName>
        <fullName evidence="2">DUF4270 family protein</fullName>
    </submittedName>
</protein>
<gene>
    <name evidence="2" type="ORF">ABE541_26190</name>
</gene>
<name>A0ABV0C180_9SPHI</name>
<comment type="caution">
    <text evidence="2">The sequence shown here is derived from an EMBL/GenBank/DDBJ whole genome shotgun (WGS) entry which is preliminary data.</text>
</comment>
<dbReference type="PROSITE" id="PS51257">
    <property type="entry name" value="PROKAR_LIPOPROTEIN"/>
    <property type="match status" value="1"/>
</dbReference>
<dbReference type="EMBL" id="JBDJNQ010000028">
    <property type="protein sequence ID" value="MEN5380780.1"/>
    <property type="molecule type" value="Genomic_DNA"/>
</dbReference>
<organism evidence="2 3">
    <name type="scientific">Sphingobacterium kitahiroshimense</name>
    <dbReference type="NCBI Taxonomy" id="470446"/>
    <lineage>
        <taxon>Bacteria</taxon>
        <taxon>Pseudomonadati</taxon>
        <taxon>Bacteroidota</taxon>
        <taxon>Sphingobacteriia</taxon>
        <taxon>Sphingobacteriales</taxon>
        <taxon>Sphingobacteriaceae</taxon>
        <taxon>Sphingobacterium</taxon>
    </lineage>
</organism>
<keyword evidence="1" id="KW-0732">Signal</keyword>
<dbReference type="InterPro" id="IPR025366">
    <property type="entry name" value="DUF4270"/>
</dbReference>
<evidence type="ECO:0000256" key="1">
    <source>
        <dbReference type="SAM" id="SignalP"/>
    </source>
</evidence>
<dbReference type="RefSeq" id="WP_346583733.1">
    <property type="nucleotide sequence ID" value="NZ_JBDJNQ010000028.1"/>
</dbReference>
<keyword evidence="3" id="KW-1185">Reference proteome</keyword>
<dbReference type="Proteomes" id="UP001409291">
    <property type="component" value="Unassembled WGS sequence"/>
</dbReference>
<feature type="chain" id="PRO_5046356465" evidence="1">
    <location>
        <begin position="25"/>
        <end position="462"/>
    </location>
</feature>
<feature type="signal peptide" evidence="1">
    <location>
        <begin position="1"/>
        <end position="24"/>
    </location>
</feature>
<evidence type="ECO:0000313" key="3">
    <source>
        <dbReference type="Proteomes" id="UP001409291"/>
    </source>
</evidence>
<reference evidence="2 3" key="1">
    <citation type="submission" date="2024-04" db="EMBL/GenBank/DDBJ databases">
        <title>WGS of bacteria from Torrens River.</title>
        <authorList>
            <person name="Wyrsch E.R."/>
            <person name="Drigo B."/>
        </authorList>
    </citation>
    <scope>NUCLEOTIDE SEQUENCE [LARGE SCALE GENOMIC DNA]</scope>
    <source>
        <strain evidence="2 3">TWI391</strain>
    </source>
</reference>